<dbReference type="InterPro" id="IPR007630">
    <property type="entry name" value="RNA_pol_sigma70_r4"/>
</dbReference>
<dbReference type="GO" id="GO:0006352">
    <property type="term" value="P:DNA-templated transcription initiation"/>
    <property type="evidence" value="ECO:0007669"/>
    <property type="project" value="InterPro"/>
</dbReference>
<dbReference type="KEGG" id="cut:CUTER_08605"/>
<organism evidence="7 8">
    <name type="scientific">Corynebacterium uterequi</name>
    <dbReference type="NCBI Taxonomy" id="1072256"/>
    <lineage>
        <taxon>Bacteria</taxon>
        <taxon>Bacillati</taxon>
        <taxon>Actinomycetota</taxon>
        <taxon>Actinomycetes</taxon>
        <taxon>Mycobacteriales</taxon>
        <taxon>Corynebacteriaceae</taxon>
        <taxon>Corynebacterium</taxon>
    </lineage>
</organism>
<sequence>MRREEMAYQAAVMYYVGEETMNSIAQRLNVSRSTVSRLIREAREQGYVQIVLSKPKSTTTAASRSIAEYFNVTPHIVSVPSSANSLRAMHSVARVAGVVVSEAMHDDAAIGVAWGNTLSAVGTQLVRKPVARASVVQLNGAANPRSFGVPYAGAIMADFVEVFGCSAIHFPVPAFFDYPETREAMWRESSVSRVRERQLGCDIAVFGVGSLNSAVRSHVYTSGYFTDTELAQLKNDGVVGDVCTVMLRADGTWDGLDINRRASGPTPEELRRIPRRICVVSDPSKASATLAALRAGVATDLVLSDRAAQDLLALADGVR</sequence>
<dbReference type="SUPFAM" id="SSF100950">
    <property type="entry name" value="NagB/RpiA/CoA transferase-like"/>
    <property type="match status" value="1"/>
</dbReference>
<dbReference type="EMBL" id="CP011546">
    <property type="protein sequence ID" value="AKK11703.1"/>
    <property type="molecule type" value="Genomic_DNA"/>
</dbReference>
<dbReference type="InterPro" id="IPR051054">
    <property type="entry name" value="SorC_transcr_regulators"/>
</dbReference>
<dbReference type="AlphaFoldDB" id="A0A0G3HIG3"/>
<gene>
    <name evidence="7" type="ORF">CUTER_08605</name>
</gene>
<dbReference type="InterPro" id="IPR007324">
    <property type="entry name" value="Sugar-bd_dom_put"/>
</dbReference>
<dbReference type="SUPFAM" id="SSF46689">
    <property type="entry name" value="Homeodomain-like"/>
    <property type="match status" value="1"/>
</dbReference>
<dbReference type="GO" id="GO:0003677">
    <property type="term" value="F:DNA binding"/>
    <property type="evidence" value="ECO:0007669"/>
    <property type="project" value="UniProtKB-KW"/>
</dbReference>
<dbReference type="Proteomes" id="UP000035548">
    <property type="component" value="Chromosome"/>
</dbReference>
<dbReference type="Gene3D" id="3.40.50.1360">
    <property type="match status" value="1"/>
</dbReference>
<evidence type="ECO:0000256" key="2">
    <source>
        <dbReference type="ARBA" id="ARBA00023015"/>
    </source>
</evidence>
<proteinExistence type="inferred from homology"/>
<keyword evidence="2" id="KW-0805">Transcription regulation</keyword>
<dbReference type="InterPro" id="IPR036388">
    <property type="entry name" value="WH-like_DNA-bd_sf"/>
</dbReference>
<name>A0A0G3HIG3_9CORY</name>
<dbReference type="PANTHER" id="PTHR34294:SF1">
    <property type="entry name" value="TRANSCRIPTIONAL REGULATOR LSRR"/>
    <property type="match status" value="1"/>
</dbReference>
<dbReference type="Pfam" id="PF04545">
    <property type="entry name" value="Sigma70_r4"/>
    <property type="match status" value="1"/>
</dbReference>
<evidence type="ECO:0000256" key="3">
    <source>
        <dbReference type="ARBA" id="ARBA00023125"/>
    </source>
</evidence>
<evidence type="ECO:0000259" key="5">
    <source>
        <dbReference type="Pfam" id="PF04198"/>
    </source>
</evidence>
<dbReference type="InterPro" id="IPR037171">
    <property type="entry name" value="NagB/RpiA_transferase-like"/>
</dbReference>
<dbReference type="STRING" id="1072256.CUTER_08605"/>
<evidence type="ECO:0000259" key="6">
    <source>
        <dbReference type="Pfam" id="PF04545"/>
    </source>
</evidence>
<dbReference type="Gene3D" id="1.10.10.10">
    <property type="entry name" value="Winged helix-like DNA-binding domain superfamily/Winged helix DNA-binding domain"/>
    <property type="match status" value="1"/>
</dbReference>
<evidence type="ECO:0000313" key="7">
    <source>
        <dbReference type="EMBL" id="AKK11703.1"/>
    </source>
</evidence>
<dbReference type="InterPro" id="IPR009057">
    <property type="entry name" value="Homeodomain-like_sf"/>
</dbReference>
<reference evidence="8" key="2">
    <citation type="submission" date="2015-05" db="EMBL/GenBank/DDBJ databases">
        <title>Complete genome sequence of Corynebacterium uterequi DSM 45634, isolated from the uterus of a maiden mare.</title>
        <authorList>
            <person name="Ruckert C."/>
            <person name="Albersmeier A."/>
            <person name="Winkler A."/>
            <person name="Tauch A."/>
        </authorList>
    </citation>
    <scope>NUCLEOTIDE SEQUENCE [LARGE SCALE GENOMIC DNA]</scope>
    <source>
        <strain evidence="8">DSM 45634</strain>
    </source>
</reference>
<evidence type="ECO:0000256" key="1">
    <source>
        <dbReference type="ARBA" id="ARBA00010466"/>
    </source>
</evidence>
<keyword evidence="3" id="KW-0238">DNA-binding</keyword>
<dbReference type="PATRIC" id="fig|1072256.5.peg.1697"/>
<keyword evidence="4" id="KW-0804">Transcription</keyword>
<dbReference type="RefSeq" id="WP_047260058.1">
    <property type="nucleotide sequence ID" value="NZ_CP011546.1"/>
</dbReference>
<evidence type="ECO:0000256" key="4">
    <source>
        <dbReference type="ARBA" id="ARBA00023163"/>
    </source>
</evidence>
<protein>
    <submittedName>
        <fullName evidence="7">Transcriptional regulator</fullName>
    </submittedName>
</protein>
<accession>A0A0G3HIG3</accession>
<dbReference type="Pfam" id="PF04198">
    <property type="entry name" value="Sugar-bind"/>
    <property type="match status" value="1"/>
</dbReference>
<comment type="similarity">
    <text evidence="1">Belongs to the SorC transcriptional regulatory family.</text>
</comment>
<feature type="domain" description="RNA polymerase sigma-70 region 4" evidence="6">
    <location>
        <begin position="12"/>
        <end position="44"/>
    </location>
</feature>
<feature type="domain" description="Sugar-binding" evidence="5">
    <location>
        <begin position="59"/>
        <end position="313"/>
    </location>
</feature>
<reference evidence="7 8" key="1">
    <citation type="journal article" date="2015" name="Genome Announc.">
        <title>Virulence Factor Genes Detected in the Complete Genome Sequence of Corynebacterium uterequi DSM 45634, Isolated from the Uterus of a Maiden Mare.</title>
        <authorList>
            <person name="Ruckert C."/>
            <person name="Kriete M."/>
            <person name="Jaenicke S."/>
            <person name="Winkler A."/>
            <person name="Tauch A."/>
        </authorList>
    </citation>
    <scope>NUCLEOTIDE SEQUENCE [LARGE SCALE GENOMIC DNA]</scope>
    <source>
        <strain evidence="7 8">DSM 45634</strain>
    </source>
</reference>
<dbReference type="GO" id="GO:0003700">
    <property type="term" value="F:DNA-binding transcription factor activity"/>
    <property type="evidence" value="ECO:0007669"/>
    <property type="project" value="InterPro"/>
</dbReference>
<dbReference type="GO" id="GO:0030246">
    <property type="term" value="F:carbohydrate binding"/>
    <property type="evidence" value="ECO:0007669"/>
    <property type="project" value="InterPro"/>
</dbReference>
<dbReference type="PANTHER" id="PTHR34294">
    <property type="entry name" value="TRANSCRIPTIONAL REGULATOR-RELATED"/>
    <property type="match status" value="1"/>
</dbReference>
<keyword evidence="8" id="KW-1185">Reference proteome</keyword>
<evidence type="ECO:0000313" key="8">
    <source>
        <dbReference type="Proteomes" id="UP000035548"/>
    </source>
</evidence>